<dbReference type="RefSeq" id="WP_025023980.1">
    <property type="nucleotide sequence ID" value="NZ_AZDZ01000022.1"/>
</dbReference>
<dbReference type="Proteomes" id="UP000051248">
    <property type="component" value="Unassembled WGS sequence"/>
</dbReference>
<accession>A0A0R1KE44</accession>
<dbReference type="AlphaFoldDB" id="A0A0R1KE44"/>
<keyword evidence="3" id="KW-1185">Reference proteome</keyword>
<feature type="transmembrane region" description="Helical" evidence="1">
    <location>
        <begin position="179"/>
        <end position="203"/>
    </location>
</feature>
<dbReference type="STRING" id="1423775.FD03_GL002450"/>
<keyword evidence="1" id="KW-1133">Transmembrane helix</keyword>
<dbReference type="PATRIC" id="fig|1423775.4.peg.2493"/>
<dbReference type="Gene3D" id="1.10.1760.20">
    <property type="match status" value="1"/>
</dbReference>
<feature type="transmembrane region" description="Helical" evidence="1">
    <location>
        <begin position="83"/>
        <end position="107"/>
    </location>
</feature>
<evidence type="ECO:0000313" key="3">
    <source>
        <dbReference type="Proteomes" id="UP000051248"/>
    </source>
</evidence>
<feature type="transmembrane region" description="Helical" evidence="1">
    <location>
        <begin position="144"/>
        <end position="167"/>
    </location>
</feature>
<organism evidence="2 3">
    <name type="scientific">Companilactobacillus nodensis DSM 19682 = JCM 14932 = NBRC 107160</name>
    <dbReference type="NCBI Taxonomy" id="1423775"/>
    <lineage>
        <taxon>Bacteria</taxon>
        <taxon>Bacillati</taxon>
        <taxon>Bacillota</taxon>
        <taxon>Bacilli</taxon>
        <taxon>Lactobacillales</taxon>
        <taxon>Lactobacillaceae</taxon>
        <taxon>Companilactobacillus</taxon>
    </lineage>
</organism>
<gene>
    <name evidence="2" type="ORF">FD03_GL002450</name>
</gene>
<evidence type="ECO:0000313" key="2">
    <source>
        <dbReference type="EMBL" id="KRK78673.1"/>
    </source>
</evidence>
<name>A0A0R1KE44_9LACO</name>
<sequence>MNKKSISLIAISIIILILMAVFGSKNYLLFSFILLALTIGVYFAKFEHSRKNSREIVFIAIICALAVGGRVLFAALPSVKPELFVLIMGAIVSGPETGFLMGTIIALTSNMYFGQGAWTPWQMFALGIIGLISGLLSRKQIPRWLLTVWGFASGFIMGWIMDVYYIIGFVDPITWKSVGISIAGSFYFDLIHAIFTAVLLLLVGKRWIKIFNNYKEKYNLFITKE</sequence>
<evidence type="ECO:0000256" key="1">
    <source>
        <dbReference type="SAM" id="Phobius"/>
    </source>
</evidence>
<protein>
    <submittedName>
        <fullName evidence="2">Metal ion ABC transporter, membrane-spanning subunit</fullName>
    </submittedName>
</protein>
<dbReference type="EMBL" id="AZDZ01000022">
    <property type="protein sequence ID" value="KRK78673.1"/>
    <property type="molecule type" value="Genomic_DNA"/>
</dbReference>
<keyword evidence="1" id="KW-0472">Membrane</keyword>
<keyword evidence="1" id="KW-0812">Transmembrane</keyword>
<feature type="transmembrane region" description="Helical" evidence="1">
    <location>
        <begin position="6"/>
        <end position="22"/>
    </location>
</feature>
<dbReference type="eggNOG" id="COG4720">
    <property type="taxonomic scope" value="Bacteria"/>
</dbReference>
<comment type="caution">
    <text evidence="2">The sequence shown here is derived from an EMBL/GenBank/DDBJ whole genome shotgun (WGS) entry which is preliminary data.</text>
</comment>
<feature type="transmembrane region" description="Helical" evidence="1">
    <location>
        <begin position="56"/>
        <end position="76"/>
    </location>
</feature>
<proteinExistence type="predicted"/>
<feature type="transmembrane region" description="Helical" evidence="1">
    <location>
        <begin position="119"/>
        <end position="137"/>
    </location>
</feature>
<reference evidence="2 3" key="1">
    <citation type="journal article" date="2015" name="Genome Announc.">
        <title>Expanding the biotechnology potential of lactobacilli through comparative genomics of 213 strains and associated genera.</title>
        <authorList>
            <person name="Sun Z."/>
            <person name="Harris H.M."/>
            <person name="McCann A."/>
            <person name="Guo C."/>
            <person name="Argimon S."/>
            <person name="Zhang W."/>
            <person name="Yang X."/>
            <person name="Jeffery I.B."/>
            <person name="Cooney J.C."/>
            <person name="Kagawa T.F."/>
            <person name="Liu W."/>
            <person name="Song Y."/>
            <person name="Salvetti E."/>
            <person name="Wrobel A."/>
            <person name="Rasinkangas P."/>
            <person name="Parkhill J."/>
            <person name="Rea M.C."/>
            <person name="O'Sullivan O."/>
            <person name="Ritari J."/>
            <person name="Douillard F.P."/>
            <person name="Paul Ross R."/>
            <person name="Yang R."/>
            <person name="Briner A.E."/>
            <person name="Felis G.E."/>
            <person name="de Vos W.M."/>
            <person name="Barrangou R."/>
            <person name="Klaenhammer T.R."/>
            <person name="Caufield P.W."/>
            <person name="Cui Y."/>
            <person name="Zhang H."/>
            <person name="O'Toole P.W."/>
        </authorList>
    </citation>
    <scope>NUCLEOTIDE SEQUENCE [LARGE SCALE GENOMIC DNA]</scope>
    <source>
        <strain evidence="2 3">DSM 19682</strain>
    </source>
</reference>
<feature type="transmembrane region" description="Helical" evidence="1">
    <location>
        <begin position="27"/>
        <end position="44"/>
    </location>
</feature>